<sequence length="290" mass="32263">MRHTATTEKHKLQLIYTNAQPYCLWYIRRRYFTHLAELIELASDLEAIPTGSTSREAPRKAYPELHPGARRRDPPNERSCAPDITPQERRINTATARRRWELPNRERGKVVESGCLVAYGTSHTRPKDKLAIDFEETTSASSHCPLPGSGQQSASPVVANVDTRPVPTGQRSDVSISESQRYKSADGTSRQQEADAKPDGTDLRFENNRISATVIIAGQRKGSKNIMGPVTIFVLMTAITMLSRGQTTVLCIKQANNEVPTPEPTNALWPSQYSKQREVTATTSPKLPIN</sequence>
<protein>
    <submittedName>
        <fullName evidence="2">Uncharacterized protein</fullName>
    </submittedName>
</protein>
<keyword evidence="3" id="KW-1185">Reference proteome</keyword>
<dbReference type="VEuPathDB" id="VectorBase:GPAI020709"/>
<dbReference type="Proteomes" id="UP000092445">
    <property type="component" value="Unassembled WGS sequence"/>
</dbReference>
<evidence type="ECO:0000313" key="2">
    <source>
        <dbReference type="EnsemblMetazoa" id="GPAI020709-PA"/>
    </source>
</evidence>
<reference evidence="3" key="1">
    <citation type="submission" date="2014-03" db="EMBL/GenBank/DDBJ databases">
        <authorList>
            <person name="Aksoy S."/>
            <person name="Warren W."/>
            <person name="Wilson R.K."/>
        </authorList>
    </citation>
    <scope>NUCLEOTIDE SEQUENCE [LARGE SCALE GENOMIC DNA]</scope>
    <source>
        <strain evidence="3">IAEA</strain>
    </source>
</reference>
<reference evidence="2" key="2">
    <citation type="submission" date="2020-05" db="UniProtKB">
        <authorList>
            <consortium name="EnsemblMetazoa"/>
        </authorList>
    </citation>
    <scope>IDENTIFICATION</scope>
    <source>
        <strain evidence="2">IAEA</strain>
    </source>
</reference>
<feature type="compositionally biased region" description="Polar residues" evidence="1">
    <location>
        <begin position="169"/>
        <end position="179"/>
    </location>
</feature>
<evidence type="ECO:0000313" key="3">
    <source>
        <dbReference type="Proteomes" id="UP000092445"/>
    </source>
</evidence>
<organism evidence="2 3">
    <name type="scientific">Glossina pallidipes</name>
    <name type="common">Tsetse fly</name>
    <dbReference type="NCBI Taxonomy" id="7398"/>
    <lineage>
        <taxon>Eukaryota</taxon>
        <taxon>Metazoa</taxon>
        <taxon>Ecdysozoa</taxon>
        <taxon>Arthropoda</taxon>
        <taxon>Hexapoda</taxon>
        <taxon>Insecta</taxon>
        <taxon>Pterygota</taxon>
        <taxon>Neoptera</taxon>
        <taxon>Endopterygota</taxon>
        <taxon>Diptera</taxon>
        <taxon>Brachycera</taxon>
        <taxon>Muscomorpha</taxon>
        <taxon>Hippoboscoidea</taxon>
        <taxon>Glossinidae</taxon>
        <taxon>Glossina</taxon>
    </lineage>
</organism>
<evidence type="ECO:0000256" key="1">
    <source>
        <dbReference type="SAM" id="MobiDB-lite"/>
    </source>
</evidence>
<dbReference type="AlphaFoldDB" id="A0A1A9ZP62"/>
<feature type="compositionally biased region" description="Polar residues" evidence="1">
    <location>
        <begin position="268"/>
        <end position="290"/>
    </location>
</feature>
<accession>A0A1A9ZP62</accession>
<dbReference type="EnsemblMetazoa" id="GPAI020709-RA">
    <property type="protein sequence ID" value="GPAI020709-PA"/>
    <property type="gene ID" value="GPAI020709"/>
</dbReference>
<name>A0A1A9ZP62_GLOPL</name>
<feature type="region of interest" description="Disordered" evidence="1">
    <location>
        <begin position="262"/>
        <end position="290"/>
    </location>
</feature>
<feature type="region of interest" description="Disordered" evidence="1">
    <location>
        <begin position="139"/>
        <end position="202"/>
    </location>
</feature>
<feature type="compositionally biased region" description="Basic and acidic residues" evidence="1">
    <location>
        <begin position="192"/>
        <end position="202"/>
    </location>
</feature>
<feature type="region of interest" description="Disordered" evidence="1">
    <location>
        <begin position="50"/>
        <end position="99"/>
    </location>
</feature>
<proteinExistence type="predicted"/>